<feature type="domain" description="Ketosynthase family 3 (KS3)" evidence="4">
    <location>
        <begin position="285"/>
        <end position="710"/>
    </location>
</feature>
<dbReference type="AlphaFoldDB" id="A0A7S0A995"/>
<keyword evidence="1" id="KW-0596">Phosphopantetheine</keyword>
<evidence type="ECO:0000313" key="5">
    <source>
        <dbReference type="EMBL" id="CAD8356578.1"/>
    </source>
</evidence>
<dbReference type="InterPro" id="IPR020841">
    <property type="entry name" value="PKS_Beta-ketoAc_synthase_dom"/>
</dbReference>
<dbReference type="Pfam" id="PF02801">
    <property type="entry name" value="Ketoacyl-synt_C"/>
    <property type="match status" value="1"/>
</dbReference>
<keyword evidence="2" id="KW-0597">Phosphoprotein</keyword>
<organism evidence="5">
    <name type="scientific">Pyrodinium bahamense</name>
    <dbReference type="NCBI Taxonomy" id="73915"/>
    <lineage>
        <taxon>Eukaryota</taxon>
        <taxon>Sar</taxon>
        <taxon>Alveolata</taxon>
        <taxon>Dinophyceae</taxon>
        <taxon>Gonyaulacales</taxon>
        <taxon>Pyrocystaceae</taxon>
        <taxon>Pyrodinium</taxon>
    </lineage>
</organism>
<dbReference type="InterPro" id="IPR016039">
    <property type="entry name" value="Thiolase-like"/>
</dbReference>
<dbReference type="Gene3D" id="3.40.47.10">
    <property type="match status" value="1"/>
</dbReference>
<dbReference type="Pfam" id="PF00109">
    <property type="entry name" value="ketoacyl-synt"/>
    <property type="match status" value="1"/>
</dbReference>
<dbReference type="InterPro" id="IPR014030">
    <property type="entry name" value="Ketoacyl_synth_N"/>
</dbReference>
<sequence length="1152" mass="125483">MELERKSECDVIFAEGDATAISLEILSCLETKGFCVVDPGLPASDFTKAREDTDKANTDEKLQRPPEMIVEGLLGAEGSARIMELGIPDSDSSEVPTGLAKLDAAMTETAAIINEFVAEMGFTCPTRTVGIVHETGMTADEAPELGLEEASTWMTTFMRHKLMVMVCLGPIQGTLELRPFDEEAEVYEVPTKPGSMIILRADAMTHRHFAHSRALMLSCFLLESNPAGKGMLAMQELTMVPVAKEIQEWTFLRMKEIKEAEYEYRQPADVPNSWLTAMNHTFCIVQRTAVRGVAGRYPSTFDTNAWYQSQTAGPDTVTEVPLQRWSVQDTYDADPECWRWGKVFVKHGAFMEGAELFEPRFFGLSPQEAKGMDPVQRLVLEVGYEACWMAGFKKGKLMNSLGGVYLGSSCTIFGMVAEVSGATGAAASINSNRFSFCLGLKGPSMTVDTEGSSGLAAIYLGSEGTLDKGRGTVNAYSLAGGVHLQLGTIWYPQLQAAGLLTSNGRCRTFDQSAQGYVQADCCSMACLKRLTETVKGEQVYIEGEPLCGTIAGCAMNSNGLNAKMNAPHGPAQQELVAEALRTAALAPVNIDAVECHGQGAFMNDAIEADSLSRILREHDVDQPLGLTASKSIMAHSNEASGTAAFMKALLANNWGTICPNLHLNQINPHMEPEAKVSYSTEVFEYPLQASFTGAMSHGFGGTNVFAILLGECDPSRVSKLPEDFKREYITFWPGGGGELEEDQVPRRSYYICGTWSGWIPEAMQSEGEGSYGYTVTLGENRWEEFQILLDGEKTRALHPDVPRAHKGVGVTGPDHGVRGLNWRITSSTGSVHAPEALKMIAASPEADLKVVAVGAADLDQVGDQYRVHLKIAGKFRTVTWEKVGRVDPAAIPASQYYITSSWNGWTFDPMTKDGDKWRLEAQLIREGGEFQIVRNQDWSQVIYSDEPGSIAKGPGYGPEDIAMARGYTWSLDGKVGDVFEITFERKADNMTVSWEKLRTDALSEEQKSIAKRPVFSVVGSWTGFMRQTVLSLEKSTVKVPWTGFLASALVHFFVEVGPDGHESFQLLQGCSWDVIIHPNVVVEGSGAPHTLMTSYNDGSASNLVWVIGEADGACPGDVFKVQVSAVGARVSQVTWTKASDAEFKSTEVLRGD</sequence>
<evidence type="ECO:0000259" key="4">
    <source>
        <dbReference type="PROSITE" id="PS52004"/>
    </source>
</evidence>
<dbReference type="InterPro" id="IPR050091">
    <property type="entry name" value="PKS_NRPS_Biosynth_Enz"/>
</dbReference>
<proteinExistence type="inferred from homology"/>
<accession>A0A7S0A995</accession>
<dbReference type="InterPro" id="IPR014031">
    <property type="entry name" value="Ketoacyl_synth_C"/>
</dbReference>
<reference evidence="5" key="1">
    <citation type="submission" date="2021-01" db="EMBL/GenBank/DDBJ databases">
        <authorList>
            <person name="Corre E."/>
            <person name="Pelletier E."/>
            <person name="Niang G."/>
            <person name="Scheremetjew M."/>
            <person name="Finn R."/>
            <person name="Kale V."/>
            <person name="Holt S."/>
            <person name="Cochrane G."/>
            <person name="Meng A."/>
            <person name="Brown T."/>
            <person name="Cohen L."/>
        </authorList>
    </citation>
    <scope>NUCLEOTIDE SEQUENCE</scope>
    <source>
        <strain evidence="5">Pbaha01</strain>
    </source>
</reference>
<protein>
    <recommendedName>
        <fullName evidence="4">Ketosynthase family 3 (KS3) domain-containing protein</fullName>
    </recommendedName>
</protein>
<dbReference type="EMBL" id="HBEG01019673">
    <property type="protein sequence ID" value="CAD8356578.1"/>
    <property type="molecule type" value="Transcribed_RNA"/>
</dbReference>
<dbReference type="InterPro" id="IPR030834">
    <property type="entry name" value="PKS_assoc_dom"/>
</dbReference>
<comment type="similarity">
    <text evidence="3">Belongs to the thiolase-like superfamily. Beta-ketoacyl-ACP synthases family.</text>
</comment>
<dbReference type="CDD" id="cd00833">
    <property type="entry name" value="PKS"/>
    <property type="match status" value="1"/>
</dbReference>
<keyword evidence="3" id="KW-0808">Transferase</keyword>
<dbReference type="PROSITE" id="PS52004">
    <property type="entry name" value="KS3_2"/>
    <property type="match status" value="1"/>
</dbReference>
<evidence type="ECO:0000256" key="2">
    <source>
        <dbReference type="ARBA" id="ARBA00022553"/>
    </source>
</evidence>
<dbReference type="SUPFAM" id="SSF53901">
    <property type="entry name" value="Thiolase-like"/>
    <property type="match status" value="1"/>
</dbReference>
<dbReference type="SMART" id="SM00825">
    <property type="entry name" value="PKS_KS"/>
    <property type="match status" value="1"/>
</dbReference>
<dbReference type="GO" id="GO:0006633">
    <property type="term" value="P:fatty acid biosynthetic process"/>
    <property type="evidence" value="ECO:0007669"/>
    <property type="project" value="TreeGrafter"/>
</dbReference>
<dbReference type="NCBIfam" id="TIGR04556">
    <property type="entry name" value="PKS_assoc"/>
    <property type="match status" value="1"/>
</dbReference>
<evidence type="ECO:0000256" key="1">
    <source>
        <dbReference type="ARBA" id="ARBA00022450"/>
    </source>
</evidence>
<gene>
    <name evidence="5" type="ORF">PBAH0796_LOCUS11945</name>
</gene>
<evidence type="ECO:0000256" key="3">
    <source>
        <dbReference type="RuleBase" id="RU003694"/>
    </source>
</evidence>
<dbReference type="PANTHER" id="PTHR43775:SF37">
    <property type="entry name" value="SI:DKEY-61P9.11"/>
    <property type="match status" value="1"/>
</dbReference>
<dbReference type="PANTHER" id="PTHR43775">
    <property type="entry name" value="FATTY ACID SYNTHASE"/>
    <property type="match status" value="1"/>
</dbReference>
<name>A0A7S0A995_9DINO</name>
<dbReference type="GO" id="GO:0004312">
    <property type="term" value="F:fatty acid synthase activity"/>
    <property type="evidence" value="ECO:0007669"/>
    <property type="project" value="TreeGrafter"/>
</dbReference>